<evidence type="ECO:0000313" key="3">
    <source>
        <dbReference type="EMBL" id="MFD2139368.1"/>
    </source>
</evidence>
<evidence type="ECO:0000256" key="2">
    <source>
        <dbReference type="SAM" id="SignalP"/>
    </source>
</evidence>
<keyword evidence="2" id="KW-0732">Signal</keyword>
<dbReference type="RefSeq" id="WP_213352251.1">
    <property type="nucleotide sequence ID" value="NZ_JAHBGB010000019.1"/>
</dbReference>
<accession>A0ABW4YT49</accession>
<feature type="signal peptide" evidence="2">
    <location>
        <begin position="1"/>
        <end position="34"/>
    </location>
</feature>
<dbReference type="PANTHER" id="PTHR47197">
    <property type="entry name" value="PROTEIN NIRF"/>
    <property type="match status" value="1"/>
</dbReference>
<feature type="chain" id="PRO_5047344712" evidence="2">
    <location>
        <begin position="35"/>
        <end position="391"/>
    </location>
</feature>
<dbReference type="InterPro" id="IPR051200">
    <property type="entry name" value="Host-pathogen_enzymatic-act"/>
</dbReference>
<dbReference type="PANTHER" id="PTHR47197:SF3">
    <property type="entry name" value="DIHYDRO-HEME D1 DEHYDROGENASE"/>
    <property type="match status" value="1"/>
</dbReference>
<dbReference type="Gene3D" id="2.130.10.10">
    <property type="entry name" value="YVTN repeat-like/Quinoprotein amine dehydrogenase"/>
    <property type="match status" value="1"/>
</dbReference>
<evidence type="ECO:0000313" key="4">
    <source>
        <dbReference type="Proteomes" id="UP001597299"/>
    </source>
</evidence>
<comment type="caution">
    <text evidence="3">The sequence shown here is derived from an EMBL/GenBank/DDBJ whole genome shotgun (WGS) entry which is preliminary data.</text>
</comment>
<feature type="compositionally biased region" description="Low complexity" evidence="1">
    <location>
        <begin position="343"/>
        <end position="364"/>
    </location>
</feature>
<dbReference type="EMBL" id="JBHUHD010000001">
    <property type="protein sequence ID" value="MFD2139368.1"/>
    <property type="molecule type" value="Genomic_DNA"/>
</dbReference>
<organism evidence="3 4">
    <name type="scientific">Ancylobacter oerskovii</name>
    <dbReference type="NCBI Taxonomy" id="459519"/>
    <lineage>
        <taxon>Bacteria</taxon>
        <taxon>Pseudomonadati</taxon>
        <taxon>Pseudomonadota</taxon>
        <taxon>Alphaproteobacteria</taxon>
        <taxon>Hyphomicrobiales</taxon>
        <taxon>Xanthobacteraceae</taxon>
        <taxon>Ancylobacter</taxon>
    </lineage>
</organism>
<dbReference type="InterPro" id="IPR011048">
    <property type="entry name" value="Haem_d1_sf"/>
</dbReference>
<name>A0ABW4YT49_9HYPH</name>
<feature type="region of interest" description="Disordered" evidence="1">
    <location>
        <begin position="331"/>
        <end position="377"/>
    </location>
</feature>
<sequence>MRRAARIHRLFAAPSLAALATGALLLAAAGGAQAEPEFVRSVKPGPGVYELVFSAPMNRVYVAAAGTRGSTEAKVLALDPATLETKETIDFGSEAAFGLGINNTTRKLYATQTRIGAVAIVDLATGKVVATVKKDEKAHVREAVVDEAGNRIYVTAMGRDDDSSVWIIDGATDKLVGSIDNLPGSVTGVAIDSKGGRLFASAMKSNQVHVVDLATGKLVKSFASGGENAINLAYDASGDQLFVVHQGSGDVVVLDPKDGSVIKKIPTGPGALGITLDPARSLAYVANRVGGFVTLIDTKTLEPVANVVTGSMPNTVAVDPTTGNAYVTNKSKMVPRPRPAQPPAAAASPAGAPVAATPAAPAGAAPGGAAPGGRPVPMIDPFGDTVALIKP</sequence>
<keyword evidence="4" id="KW-1185">Reference proteome</keyword>
<protein>
    <submittedName>
        <fullName evidence="3">YncE family protein</fullName>
    </submittedName>
</protein>
<evidence type="ECO:0000256" key="1">
    <source>
        <dbReference type="SAM" id="MobiDB-lite"/>
    </source>
</evidence>
<dbReference type="InterPro" id="IPR015943">
    <property type="entry name" value="WD40/YVTN_repeat-like_dom_sf"/>
</dbReference>
<proteinExistence type="predicted"/>
<dbReference type="Proteomes" id="UP001597299">
    <property type="component" value="Unassembled WGS sequence"/>
</dbReference>
<dbReference type="SUPFAM" id="SSF51004">
    <property type="entry name" value="C-terminal (heme d1) domain of cytochrome cd1-nitrite reductase"/>
    <property type="match status" value="1"/>
</dbReference>
<reference evidence="4" key="1">
    <citation type="journal article" date="2019" name="Int. J. Syst. Evol. Microbiol.">
        <title>The Global Catalogue of Microorganisms (GCM) 10K type strain sequencing project: providing services to taxonomists for standard genome sequencing and annotation.</title>
        <authorList>
            <consortium name="The Broad Institute Genomics Platform"/>
            <consortium name="The Broad Institute Genome Sequencing Center for Infectious Disease"/>
            <person name="Wu L."/>
            <person name="Ma J."/>
        </authorList>
    </citation>
    <scope>NUCLEOTIDE SEQUENCE [LARGE SCALE GENOMIC DNA]</scope>
    <source>
        <strain evidence="4">CCM 7435</strain>
    </source>
</reference>
<gene>
    <name evidence="3" type="ORF">ACFSNC_03060</name>
</gene>